<dbReference type="Proteomes" id="UP000019132">
    <property type="component" value="Unassembled WGS sequence"/>
</dbReference>
<dbReference type="InterPro" id="IPR027417">
    <property type="entry name" value="P-loop_NTPase"/>
</dbReference>
<accession>K3XBC2</accession>
<dbReference type="HOGENOM" id="CLU_481926_0_0_1"/>
<dbReference type="OMA" id="ILIPCED"/>
<dbReference type="SUPFAM" id="SSF52540">
    <property type="entry name" value="P-loop containing nucleoside triphosphate hydrolases"/>
    <property type="match status" value="2"/>
</dbReference>
<dbReference type="STRING" id="431595.K3XBC2"/>
<dbReference type="SMART" id="SM00382">
    <property type="entry name" value="AAA"/>
    <property type="match status" value="1"/>
</dbReference>
<dbReference type="Pfam" id="PF00004">
    <property type="entry name" value="AAA"/>
    <property type="match status" value="2"/>
</dbReference>
<dbReference type="VEuPathDB" id="FungiDB:PYU1_G014490"/>
<sequence length="566" mass="60772">MSLCMKYPPTVNVSSTSASGSAALNADHRDPLDPITVSSSTSSLRWLPESVRAGKINLTNALARQLRNVFSSGAAANAQQAPLSLRQLDVVSMQLLHETYVFRVEEIRPVASKAGEETPRLNVRVVGWNAALREQGEDEVLATRAAAMRLNEDDEPRPTVHQQQGTDSLEARLWHAGFAGYDAFVYDVLLNVALIVKDGARSQGAYVTQQIGSHGILLSGVHGVGKSLALGVLEKEIARSHLRTLRIDGMSLLMESENTKLSSTFEFLLQHVQIAFPEFQPHDLDQRCAAASVMGVLLIDDIDVLFQTASGDTSDDKETLTPLGSSLLRLLDAISDASRICIIGTTSNADANIPMAAKRAGRFGKILEMIVPTEAMRAEILARHLSALPVADDHGHGRETSRDMAARLAALTGGYVAKDLVRICRNALIQAHKRDGKLPEVSVCWEDLVGAQQLVKPSQLRELNVASPGSGRDAAAADSGIAFAGYVALQKQLVDFISWKFSPTAAMNRLGIANASGILLHGPSGCGKSLLVRTLAAHARVNFVSVKVGIEPVYLTSAFSHSSELT</sequence>
<proteinExistence type="predicted"/>
<dbReference type="InterPro" id="IPR050168">
    <property type="entry name" value="AAA_ATPase_domain"/>
</dbReference>
<dbReference type="InParanoid" id="K3XBC2"/>
<dbReference type="InterPro" id="IPR003959">
    <property type="entry name" value="ATPase_AAA_core"/>
</dbReference>
<dbReference type="EnsemblProtists" id="PYU1_T014521">
    <property type="protein sequence ID" value="PYU1_T014521"/>
    <property type="gene ID" value="PYU1_G014490"/>
</dbReference>
<dbReference type="EMBL" id="GL376575">
    <property type="status" value="NOT_ANNOTATED_CDS"/>
    <property type="molecule type" value="Genomic_DNA"/>
</dbReference>
<reference evidence="3" key="2">
    <citation type="submission" date="2010-04" db="EMBL/GenBank/DDBJ databases">
        <authorList>
            <person name="Buell R."/>
            <person name="Hamilton J."/>
            <person name="Hostetler J."/>
        </authorList>
    </citation>
    <scope>NUCLEOTIDE SEQUENCE [LARGE SCALE GENOMIC DNA]</scope>
    <source>
        <strain evidence="3">DAOM:BR144</strain>
    </source>
</reference>
<name>K3XBC2_GLOUD</name>
<feature type="domain" description="AAA+ ATPase" evidence="1">
    <location>
        <begin position="212"/>
        <end position="373"/>
    </location>
</feature>
<evidence type="ECO:0000259" key="1">
    <source>
        <dbReference type="SMART" id="SM00382"/>
    </source>
</evidence>
<dbReference type="GO" id="GO:0005524">
    <property type="term" value="F:ATP binding"/>
    <property type="evidence" value="ECO:0007669"/>
    <property type="project" value="InterPro"/>
</dbReference>
<keyword evidence="3" id="KW-1185">Reference proteome</keyword>
<dbReference type="InterPro" id="IPR003593">
    <property type="entry name" value="AAA+_ATPase"/>
</dbReference>
<reference evidence="3" key="1">
    <citation type="journal article" date="2010" name="Genome Biol.">
        <title>Genome sequence of the necrotrophic plant pathogen Pythium ultimum reveals original pathogenicity mechanisms and effector repertoire.</title>
        <authorList>
            <person name="Levesque C.A."/>
            <person name="Brouwer H."/>
            <person name="Cano L."/>
            <person name="Hamilton J.P."/>
            <person name="Holt C."/>
            <person name="Huitema E."/>
            <person name="Raffaele S."/>
            <person name="Robideau G.P."/>
            <person name="Thines M."/>
            <person name="Win J."/>
            <person name="Zerillo M.M."/>
            <person name="Beakes G.W."/>
            <person name="Boore J.L."/>
            <person name="Busam D."/>
            <person name="Dumas B."/>
            <person name="Ferriera S."/>
            <person name="Fuerstenberg S.I."/>
            <person name="Gachon C.M."/>
            <person name="Gaulin E."/>
            <person name="Govers F."/>
            <person name="Grenville-Briggs L."/>
            <person name="Horner N."/>
            <person name="Hostetler J."/>
            <person name="Jiang R.H."/>
            <person name="Johnson J."/>
            <person name="Krajaejun T."/>
            <person name="Lin H."/>
            <person name="Meijer H.J."/>
            <person name="Moore B."/>
            <person name="Morris P."/>
            <person name="Phuntmart V."/>
            <person name="Puiu D."/>
            <person name="Shetty J."/>
            <person name="Stajich J.E."/>
            <person name="Tripathy S."/>
            <person name="Wawra S."/>
            <person name="van West P."/>
            <person name="Whitty B.R."/>
            <person name="Coutinho P.M."/>
            <person name="Henrissat B."/>
            <person name="Martin F."/>
            <person name="Thomas P.D."/>
            <person name="Tyler B.M."/>
            <person name="De Vries R.P."/>
            <person name="Kamoun S."/>
            <person name="Yandell M."/>
            <person name="Tisserat N."/>
            <person name="Buell C.R."/>
        </authorList>
    </citation>
    <scope>NUCLEOTIDE SEQUENCE</scope>
    <source>
        <strain evidence="3">DAOM:BR144</strain>
    </source>
</reference>
<dbReference type="PANTHER" id="PTHR23077:SF117">
    <property type="entry name" value="AAA+ ATPASE DOMAIN-CONTAINING PROTEIN"/>
    <property type="match status" value="1"/>
</dbReference>
<protein>
    <recommendedName>
        <fullName evidence="1">AAA+ ATPase domain-containing protein</fullName>
    </recommendedName>
</protein>
<dbReference type="eggNOG" id="KOG0730">
    <property type="taxonomic scope" value="Eukaryota"/>
</dbReference>
<evidence type="ECO:0000313" key="2">
    <source>
        <dbReference type="EnsemblProtists" id="PYU1_T014521"/>
    </source>
</evidence>
<dbReference type="Gene3D" id="3.40.50.300">
    <property type="entry name" value="P-loop containing nucleotide triphosphate hydrolases"/>
    <property type="match status" value="2"/>
</dbReference>
<dbReference type="GO" id="GO:0016887">
    <property type="term" value="F:ATP hydrolysis activity"/>
    <property type="evidence" value="ECO:0007669"/>
    <property type="project" value="InterPro"/>
</dbReference>
<evidence type="ECO:0000313" key="3">
    <source>
        <dbReference type="Proteomes" id="UP000019132"/>
    </source>
</evidence>
<reference evidence="2" key="3">
    <citation type="submission" date="2015-02" db="UniProtKB">
        <authorList>
            <consortium name="EnsemblProtists"/>
        </authorList>
    </citation>
    <scope>IDENTIFICATION</scope>
    <source>
        <strain evidence="2">DAOM BR144</strain>
    </source>
</reference>
<dbReference type="PANTHER" id="PTHR23077">
    <property type="entry name" value="AAA-FAMILY ATPASE"/>
    <property type="match status" value="1"/>
</dbReference>
<dbReference type="AlphaFoldDB" id="K3XBC2"/>
<dbReference type="Gene3D" id="1.10.8.60">
    <property type="match status" value="1"/>
</dbReference>
<organism evidence="2 3">
    <name type="scientific">Globisporangium ultimum (strain ATCC 200006 / CBS 805.95 / DAOM BR144)</name>
    <name type="common">Pythium ultimum</name>
    <dbReference type="NCBI Taxonomy" id="431595"/>
    <lineage>
        <taxon>Eukaryota</taxon>
        <taxon>Sar</taxon>
        <taxon>Stramenopiles</taxon>
        <taxon>Oomycota</taxon>
        <taxon>Peronosporomycetes</taxon>
        <taxon>Pythiales</taxon>
        <taxon>Pythiaceae</taxon>
        <taxon>Globisporangium</taxon>
    </lineage>
</organism>